<keyword evidence="3" id="KW-1185">Reference proteome</keyword>
<proteinExistence type="predicted"/>
<organism evidence="2 3">
    <name type="scientific">Xylaria arbuscula</name>
    <dbReference type="NCBI Taxonomy" id="114810"/>
    <lineage>
        <taxon>Eukaryota</taxon>
        <taxon>Fungi</taxon>
        <taxon>Dikarya</taxon>
        <taxon>Ascomycota</taxon>
        <taxon>Pezizomycotina</taxon>
        <taxon>Sordariomycetes</taxon>
        <taxon>Xylariomycetidae</taxon>
        <taxon>Xylariales</taxon>
        <taxon>Xylariaceae</taxon>
        <taxon>Xylaria</taxon>
    </lineage>
</organism>
<dbReference type="EMBL" id="JANPWZ010000663">
    <property type="protein sequence ID" value="KAJ3573709.1"/>
    <property type="molecule type" value="Genomic_DNA"/>
</dbReference>
<evidence type="ECO:0000313" key="3">
    <source>
        <dbReference type="Proteomes" id="UP001148614"/>
    </source>
</evidence>
<sequence length="160" mass="17210">MDGLAIRVYHRRRFAIAATQQVNTQAGTGARVDDYGEEYEKKFDPPPDDVAGCREDGNGPVDKSNFADAGVANVAAGPIEGPVPLQEWKEIDYREHVGVGPYPKGRQADGAGTRYRGDNSIPIETARGRALVVLNTVVPAPLRADGDVATANIVLIQVIW</sequence>
<reference evidence="2" key="1">
    <citation type="submission" date="2022-07" db="EMBL/GenBank/DDBJ databases">
        <title>Genome Sequence of Xylaria arbuscula.</title>
        <authorList>
            <person name="Buettner E."/>
        </authorList>
    </citation>
    <scope>NUCLEOTIDE SEQUENCE</scope>
    <source>
        <strain evidence="2">VT107</strain>
    </source>
</reference>
<protein>
    <submittedName>
        <fullName evidence="2">Uncharacterized protein</fullName>
    </submittedName>
</protein>
<feature type="region of interest" description="Disordered" evidence="1">
    <location>
        <begin position="42"/>
        <end position="63"/>
    </location>
</feature>
<name>A0A9W8NG08_9PEZI</name>
<gene>
    <name evidence="2" type="ORF">NPX13_g4605</name>
</gene>
<dbReference type="Proteomes" id="UP001148614">
    <property type="component" value="Unassembled WGS sequence"/>
</dbReference>
<accession>A0A9W8NG08</accession>
<dbReference type="AlphaFoldDB" id="A0A9W8NG08"/>
<comment type="caution">
    <text evidence="2">The sequence shown here is derived from an EMBL/GenBank/DDBJ whole genome shotgun (WGS) entry which is preliminary data.</text>
</comment>
<evidence type="ECO:0000256" key="1">
    <source>
        <dbReference type="SAM" id="MobiDB-lite"/>
    </source>
</evidence>
<feature type="compositionally biased region" description="Basic and acidic residues" evidence="1">
    <location>
        <begin position="42"/>
        <end position="57"/>
    </location>
</feature>
<evidence type="ECO:0000313" key="2">
    <source>
        <dbReference type="EMBL" id="KAJ3573709.1"/>
    </source>
</evidence>